<dbReference type="GO" id="GO:0006298">
    <property type="term" value="P:mismatch repair"/>
    <property type="evidence" value="ECO:0007669"/>
    <property type="project" value="InterPro"/>
</dbReference>
<dbReference type="InterPro" id="IPR002625">
    <property type="entry name" value="Smr_dom"/>
</dbReference>
<keyword evidence="8" id="KW-0255">Endonuclease</keyword>
<dbReference type="SMART" id="SM00533">
    <property type="entry name" value="MUTSd"/>
    <property type="match status" value="1"/>
</dbReference>
<dbReference type="GO" id="GO:0030983">
    <property type="term" value="F:mismatched DNA binding"/>
    <property type="evidence" value="ECO:0007669"/>
    <property type="project" value="InterPro"/>
</dbReference>
<feature type="region of interest" description="Disordered" evidence="10">
    <location>
        <begin position="685"/>
        <end position="706"/>
    </location>
</feature>
<sequence>MNDKSLRTLEYNKIINMLTELAASSRGKELCENLLPHSELSVIMRLQKETSDAQSRLLRKGNISFSDIHDIRPSLMRLKVGSALNAIELLRISSILDTTLRIKAYGGYTGKDDEEVSADSLTEHFAGLEPLTPFNNEIKRCIISEEEIADDASPALKNIRRLIRNINDKIHTELSSILTSSRNMLQEHIITMRNGRYCLPVKAEFKNQFQGMIHDQSSSGSTLFIEPIAIVRLNNELRELAIQEQAEIEKILAALSETAAQYINELEYNYNTLTELDFIFARAKLSLKMKGTEPKFNNHGIINLKKARHPLIDPKQVVPIDVRIGRDYNMLIITGPNTGGKTVTLKTVGLLTLMGQAGLHIPAFDNSELAIFKEVYADIGDEQSIEQSLSTFSAHMTNIVTILQNADKDSLVLLDELGAGTDPTEGAALAMAILSYLNKMGIRTLATTHYSELKIYALSTEGVMNASCEFDVETLRPTYRLLIGIPGKSNAFAISKKLGLPEFIIEDAKTRIGRQDRTFEDLISDLENSRKTIEKEQEEISRYKAEIERLKNELSKKNEKIEANKERILREAKEQAAKILQEAKDFADESIRKFNRWMQEGGNIKDMEAARSQIRDRLSEDEGLPKKKDKPAKKLSPKNLKVGDTVFVSSLGIKGTVSTLPNAKGDLYVQMGILRSLVNIKDLEPAEEEENRPAISSSTQSGKIRMSKSASISPELNLIGKTVDEALFELDKYLDDAYLAHLPQVTIIHGRGTGALRNAIHSYLKRSKYVKDFRIGGYNEGNTGATIVELK</sequence>
<keyword evidence="3 8" id="KW-0547">Nucleotide-binding</keyword>
<dbReference type="OrthoDB" id="9808166at2"/>
<dbReference type="InterPro" id="IPR046893">
    <property type="entry name" value="MSSS"/>
</dbReference>
<proteinExistence type="inferred from homology"/>
<dbReference type="PIRSF" id="PIRSF005814">
    <property type="entry name" value="MutS_YshD"/>
    <property type="match status" value="1"/>
</dbReference>
<dbReference type="InterPro" id="IPR000432">
    <property type="entry name" value="DNA_mismatch_repair_MutS_C"/>
</dbReference>
<dbReference type="EC" id="3.1.-.-" evidence="8"/>
<dbReference type="InterPro" id="IPR027417">
    <property type="entry name" value="P-loop_NTPase"/>
</dbReference>
<dbReference type="SUPFAM" id="SSF160443">
    <property type="entry name" value="SMR domain-like"/>
    <property type="match status" value="1"/>
</dbReference>
<evidence type="ECO:0000256" key="2">
    <source>
        <dbReference type="ARBA" id="ARBA00022730"/>
    </source>
</evidence>
<evidence type="ECO:0000313" key="12">
    <source>
        <dbReference type="EMBL" id="CRZ35333.1"/>
    </source>
</evidence>
<keyword evidence="1 8" id="KW-0540">Nuclease</keyword>
<dbReference type="PROSITE" id="PS00486">
    <property type="entry name" value="DNA_MISMATCH_REPAIR_2"/>
    <property type="match status" value="1"/>
</dbReference>
<evidence type="ECO:0000256" key="5">
    <source>
        <dbReference type="ARBA" id="ARBA00022840"/>
    </source>
</evidence>
<evidence type="ECO:0000256" key="1">
    <source>
        <dbReference type="ARBA" id="ARBA00022722"/>
    </source>
</evidence>
<keyword evidence="5 8" id="KW-0067">ATP-binding</keyword>
<dbReference type="InterPro" id="IPR036187">
    <property type="entry name" value="DNA_mismatch_repair_MutS_sf"/>
</dbReference>
<evidence type="ECO:0000256" key="4">
    <source>
        <dbReference type="ARBA" id="ARBA00022801"/>
    </source>
</evidence>
<keyword evidence="7 8" id="KW-0238">DNA-binding</keyword>
<dbReference type="Pfam" id="PF20297">
    <property type="entry name" value="MSSS"/>
    <property type="match status" value="1"/>
</dbReference>
<feature type="region of interest" description="Disordered" evidence="10">
    <location>
        <begin position="616"/>
        <end position="637"/>
    </location>
</feature>
<feature type="compositionally biased region" description="Basic residues" evidence="10">
    <location>
        <begin position="627"/>
        <end position="636"/>
    </location>
</feature>
<comment type="function">
    <text evidence="8">Acts as a ribosome collision sensor, splitting the ribosome into its 2 subunits. Detects stalled/collided 70S ribosomes which it binds and splits by an ATP-hydrolysis driven conformational change. Acts upstream of the ribosome quality control system (RQC), a ribosome-associated complex that mediates the extraction of incompletely synthesized nascent chains from stalled ribosomes and their subsequent degradation. Probably generates substrates for RQC.</text>
</comment>
<feature type="compositionally biased region" description="Basic and acidic residues" evidence="10">
    <location>
        <begin position="616"/>
        <end position="626"/>
    </location>
</feature>
<comment type="subunit">
    <text evidence="8">Homodimer. Binds to stalled ribosomes, contacting rRNA.</text>
</comment>
<dbReference type="SMART" id="SM00463">
    <property type="entry name" value="SMR"/>
    <property type="match status" value="1"/>
</dbReference>
<evidence type="ECO:0000256" key="6">
    <source>
        <dbReference type="ARBA" id="ARBA00022884"/>
    </source>
</evidence>
<evidence type="ECO:0000256" key="9">
    <source>
        <dbReference type="SAM" id="Coils"/>
    </source>
</evidence>
<dbReference type="SUPFAM" id="SSF52540">
    <property type="entry name" value="P-loop containing nucleoside triphosphate hydrolases"/>
    <property type="match status" value="1"/>
</dbReference>
<dbReference type="Gene3D" id="3.30.1370.110">
    <property type="match status" value="1"/>
</dbReference>
<dbReference type="GO" id="GO:0043023">
    <property type="term" value="F:ribosomal large subunit binding"/>
    <property type="evidence" value="ECO:0007669"/>
    <property type="project" value="UniProtKB-UniRule"/>
</dbReference>
<dbReference type="FunFam" id="3.40.50.300:FF:000830">
    <property type="entry name" value="Endonuclease MutS2"/>
    <property type="match status" value="1"/>
</dbReference>
<dbReference type="InterPro" id="IPR007696">
    <property type="entry name" value="DNA_mismatch_repair_MutS_core"/>
</dbReference>
<dbReference type="GO" id="GO:0016887">
    <property type="term" value="F:ATP hydrolysis activity"/>
    <property type="evidence" value="ECO:0007669"/>
    <property type="project" value="InterPro"/>
</dbReference>
<dbReference type="GO" id="GO:0072344">
    <property type="term" value="P:rescue of stalled ribosome"/>
    <property type="evidence" value="ECO:0007669"/>
    <property type="project" value="UniProtKB-UniRule"/>
</dbReference>
<keyword evidence="6 8" id="KW-0694">RNA-binding</keyword>
<dbReference type="Pfam" id="PF01713">
    <property type="entry name" value="Smr"/>
    <property type="match status" value="1"/>
</dbReference>
<dbReference type="GO" id="GO:0019843">
    <property type="term" value="F:rRNA binding"/>
    <property type="evidence" value="ECO:0007669"/>
    <property type="project" value="UniProtKB-UniRule"/>
</dbReference>
<protein>
    <recommendedName>
        <fullName evidence="8">Endonuclease MutS2</fullName>
        <ecNumber evidence="8">3.1.-.-</ecNumber>
    </recommendedName>
    <alternativeName>
        <fullName evidence="8">Ribosome-associated protein quality control-upstream factor</fullName>
        <shortName evidence="8">RQC-upstream factor</shortName>
        <shortName evidence="8">RqcU</shortName>
        <ecNumber evidence="8">3.6.4.-</ecNumber>
    </alternativeName>
</protein>
<dbReference type="PANTHER" id="PTHR48466">
    <property type="entry name" value="OS10G0509000 PROTEIN-RELATED"/>
    <property type="match status" value="1"/>
</dbReference>
<dbReference type="InterPro" id="IPR036063">
    <property type="entry name" value="Smr_dom_sf"/>
</dbReference>
<organism evidence="12 13">
    <name type="scientific">Herbinix hemicellulosilytica</name>
    <dbReference type="NCBI Taxonomy" id="1564487"/>
    <lineage>
        <taxon>Bacteria</taxon>
        <taxon>Bacillati</taxon>
        <taxon>Bacillota</taxon>
        <taxon>Clostridia</taxon>
        <taxon>Lachnospirales</taxon>
        <taxon>Lachnospiraceae</taxon>
        <taxon>Herbinix</taxon>
    </lineage>
</organism>
<dbReference type="Proteomes" id="UP000236497">
    <property type="component" value="Unassembled WGS sequence"/>
</dbReference>
<dbReference type="AlphaFoldDB" id="A0A0H5SY72"/>
<evidence type="ECO:0000259" key="11">
    <source>
        <dbReference type="PROSITE" id="PS50828"/>
    </source>
</evidence>
<feature type="compositionally biased region" description="Polar residues" evidence="10">
    <location>
        <begin position="694"/>
        <end position="706"/>
    </location>
</feature>
<dbReference type="SMART" id="SM00534">
    <property type="entry name" value="MUTSac"/>
    <property type="match status" value="1"/>
</dbReference>
<dbReference type="InterPro" id="IPR045076">
    <property type="entry name" value="MutS"/>
</dbReference>
<feature type="domain" description="Smr" evidence="11">
    <location>
        <begin position="716"/>
        <end position="791"/>
    </location>
</feature>
<dbReference type="SUPFAM" id="SSF48334">
    <property type="entry name" value="DNA repair protein MutS, domain III"/>
    <property type="match status" value="1"/>
</dbReference>
<evidence type="ECO:0000256" key="10">
    <source>
        <dbReference type="SAM" id="MobiDB-lite"/>
    </source>
</evidence>
<feature type="binding site" evidence="8">
    <location>
        <begin position="335"/>
        <end position="342"/>
    </location>
    <ligand>
        <name>ATP</name>
        <dbReference type="ChEBI" id="CHEBI:30616"/>
    </ligand>
</feature>
<dbReference type="InterPro" id="IPR005747">
    <property type="entry name" value="MutS2"/>
</dbReference>
<dbReference type="PANTHER" id="PTHR48466:SF2">
    <property type="entry name" value="OS10G0509000 PROTEIN"/>
    <property type="match status" value="1"/>
</dbReference>
<keyword evidence="4 8" id="KW-0378">Hydrolase</keyword>
<keyword evidence="2 8" id="KW-0699">rRNA-binding</keyword>
<dbReference type="GO" id="GO:0140664">
    <property type="term" value="F:ATP-dependent DNA damage sensor activity"/>
    <property type="evidence" value="ECO:0007669"/>
    <property type="project" value="InterPro"/>
</dbReference>
<dbReference type="Pfam" id="PF00488">
    <property type="entry name" value="MutS_V"/>
    <property type="match status" value="1"/>
</dbReference>
<evidence type="ECO:0000256" key="3">
    <source>
        <dbReference type="ARBA" id="ARBA00022741"/>
    </source>
</evidence>
<evidence type="ECO:0000313" key="13">
    <source>
        <dbReference type="Proteomes" id="UP000236497"/>
    </source>
</evidence>
<dbReference type="RefSeq" id="WP_103203423.1">
    <property type="nucleotide sequence ID" value="NZ_CVTD020000024.1"/>
</dbReference>
<reference evidence="12 13" key="1">
    <citation type="submission" date="2015-06" db="EMBL/GenBank/DDBJ databases">
        <authorList>
            <person name="Wibberg Daniel"/>
        </authorList>
    </citation>
    <scope>NUCLEOTIDE SEQUENCE [LARGE SCALE GENOMIC DNA]</scope>
    <source>
        <strain evidence="12 13">T3/55T</strain>
    </source>
</reference>
<keyword evidence="13" id="KW-1185">Reference proteome</keyword>
<dbReference type="EC" id="3.6.4.-" evidence="8"/>
<dbReference type="GO" id="GO:0004519">
    <property type="term" value="F:endonuclease activity"/>
    <property type="evidence" value="ECO:0007669"/>
    <property type="project" value="UniProtKB-UniRule"/>
</dbReference>
<name>A0A0H5SY72_HERHM</name>
<accession>A0A0H5SY72</accession>
<keyword evidence="9" id="KW-0175">Coiled coil</keyword>
<dbReference type="Gene3D" id="3.40.50.300">
    <property type="entry name" value="P-loop containing nucleotide triphosphate hydrolases"/>
    <property type="match status" value="1"/>
</dbReference>
<dbReference type="GO" id="GO:0005524">
    <property type="term" value="F:ATP binding"/>
    <property type="evidence" value="ECO:0007669"/>
    <property type="project" value="UniProtKB-UniRule"/>
</dbReference>
<dbReference type="GO" id="GO:0045910">
    <property type="term" value="P:negative regulation of DNA recombination"/>
    <property type="evidence" value="ECO:0007669"/>
    <property type="project" value="InterPro"/>
</dbReference>
<dbReference type="EMBL" id="CVTD020000024">
    <property type="protein sequence ID" value="CRZ35333.1"/>
    <property type="molecule type" value="Genomic_DNA"/>
</dbReference>
<dbReference type="HAMAP" id="MF_00092">
    <property type="entry name" value="MutS2"/>
    <property type="match status" value="1"/>
</dbReference>
<dbReference type="CDD" id="cd03280">
    <property type="entry name" value="ABC_MutS2"/>
    <property type="match status" value="1"/>
</dbReference>
<feature type="coiled-coil region" evidence="9">
    <location>
        <begin position="519"/>
        <end position="589"/>
    </location>
</feature>
<evidence type="ECO:0000256" key="7">
    <source>
        <dbReference type="ARBA" id="ARBA00023125"/>
    </source>
</evidence>
<evidence type="ECO:0000256" key="8">
    <source>
        <dbReference type="HAMAP-Rule" id="MF_00092"/>
    </source>
</evidence>
<gene>
    <name evidence="8 12" type="primary">mutS2</name>
    <name evidence="8" type="synonym">rqcU</name>
    <name evidence="12" type="ORF">HHT355_2135</name>
</gene>
<dbReference type="PROSITE" id="PS50828">
    <property type="entry name" value="SMR"/>
    <property type="match status" value="1"/>
</dbReference>
<comment type="similarity">
    <text evidence="8">Belongs to the DNA mismatch repair MutS family. MutS2 subfamily.</text>
</comment>
<comment type="function">
    <text evidence="8">Endonuclease that is involved in the suppression of homologous recombination and thus may have a key role in the control of bacterial genetic diversity.</text>
</comment>
<dbReference type="NCBIfam" id="TIGR01069">
    <property type="entry name" value="mutS2"/>
    <property type="match status" value="1"/>
</dbReference>